<comment type="caution">
    <text evidence="2">The sequence shown here is derived from an EMBL/GenBank/DDBJ whole genome shotgun (WGS) entry which is preliminary data.</text>
</comment>
<evidence type="ECO:0000313" key="2">
    <source>
        <dbReference type="EMBL" id="KAH7077386.1"/>
    </source>
</evidence>
<dbReference type="SUPFAM" id="SSF52047">
    <property type="entry name" value="RNI-like"/>
    <property type="match status" value="1"/>
</dbReference>
<proteinExistence type="predicted"/>
<dbReference type="InterPro" id="IPR032675">
    <property type="entry name" value="LRR_dom_sf"/>
</dbReference>
<gene>
    <name evidence="2" type="ORF">FB567DRAFT_148987</name>
</gene>
<dbReference type="OrthoDB" id="2305901at2759"/>
<dbReference type="Gene3D" id="3.80.10.10">
    <property type="entry name" value="Ribonuclease Inhibitor"/>
    <property type="match status" value="1"/>
</dbReference>
<accession>A0A8K0QX30</accession>
<dbReference type="Proteomes" id="UP000813461">
    <property type="component" value="Unassembled WGS sequence"/>
</dbReference>
<protein>
    <submittedName>
        <fullName evidence="2">Uncharacterized protein</fullName>
    </submittedName>
</protein>
<dbReference type="EMBL" id="JAGMVJ010000018">
    <property type="protein sequence ID" value="KAH7077386.1"/>
    <property type="molecule type" value="Genomic_DNA"/>
</dbReference>
<feature type="region of interest" description="Disordered" evidence="1">
    <location>
        <begin position="584"/>
        <end position="606"/>
    </location>
</feature>
<name>A0A8K0QX30_9PLEO</name>
<reference evidence="2" key="1">
    <citation type="journal article" date="2021" name="Nat. Commun.">
        <title>Genetic determinants of endophytism in the Arabidopsis root mycobiome.</title>
        <authorList>
            <person name="Mesny F."/>
            <person name="Miyauchi S."/>
            <person name="Thiergart T."/>
            <person name="Pickel B."/>
            <person name="Atanasova L."/>
            <person name="Karlsson M."/>
            <person name="Huettel B."/>
            <person name="Barry K.W."/>
            <person name="Haridas S."/>
            <person name="Chen C."/>
            <person name="Bauer D."/>
            <person name="Andreopoulos W."/>
            <person name="Pangilinan J."/>
            <person name="LaButti K."/>
            <person name="Riley R."/>
            <person name="Lipzen A."/>
            <person name="Clum A."/>
            <person name="Drula E."/>
            <person name="Henrissat B."/>
            <person name="Kohler A."/>
            <person name="Grigoriev I.V."/>
            <person name="Martin F.M."/>
            <person name="Hacquard S."/>
        </authorList>
    </citation>
    <scope>NUCLEOTIDE SEQUENCE</scope>
    <source>
        <strain evidence="2">MPI-SDFR-AT-0120</strain>
    </source>
</reference>
<keyword evidence="3" id="KW-1185">Reference proteome</keyword>
<sequence length="683" mass="76872">MASAMALANGHIVSLVLYHLSNMRYKERRQRGPDQPVELLTFRPTLVPPILVNKLWAEEGTSILWRRFPQLPALKSMDRERRQWYANKVEKMFIESSSEEIAGGMSYLDYLHWPRLKTLELEVDWEKDGLNLEYALRSDLDHLVIHRLQARNTERVMELVLPHLSHTCKQLQSIHLGPDAIDRHAPLHNQFFSDFIEHVPSLSEVHIMNANILGKDLLFGRLSQRSNLKSLEVDLDPGIQLLPLLQKPAQLSPLFPALRRLHIRCYPEVALALPAHLATVVELSMDIARVPEVKQETSDALVLNNTLLGIMHCSRLRSLKINVGPLALDFPSVHSLLALDGTTLVKLAEACPRLEHLTLLASEPAAIDGSIITAEQMESFCQRSPNLENLSLKFHPGTTLALEEHLLESLARHCQRIETLRLKIALRLPNLLAFGARKALDEGVANDRSTLPSLLDGVSVSMPEDGEDYVEIKAFTTHDLNSTKPTFPKLTHLAFARPQSVLSITAASYASSVLSQSSTVDLDIEEELVRCWAQALQLHFPRLDILEAWGDWTGQDNDSLNYFLPLVEPLAGTWEFLSGVEQDLWDDDPSESPAENGLHEPDVGESADFSRTSIDWERASLINEYPEVRELTDSRYLDAYEEEPEDMPTPVVDQEGWLSQTTHKLMNALSSKRSPLSPTDASV</sequence>
<evidence type="ECO:0000256" key="1">
    <source>
        <dbReference type="SAM" id="MobiDB-lite"/>
    </source>
</evidence>
<organism evidence="2 3">
    <name type="scientific">Paraphoma chrysanthemicola</name>
    <dbReference type="NCBI Taxonomy" id="798071"/>
    <lineage>
        <taxon>Eukaryota</taxon>
        <taxon>Fungi</taxon>
        <taxon>Dikarya</taxon>
        <taxon>Ascomycota</taxon>
        <taxon>Pezizomycotina</taxon>
        <taxon>Dothideomycetes</taxon>
        <taxon>Pleosporomycetidae</taxon>
        <taxon>Pleosporales</taxon>
        <taxon>Pleosporineae</taxon>
        <taxon>Phaeosphaeriaceae</taxon>
        <taxon>Paraphoma</taxon>
    </lineage>
</organism>
<evidence type="ECO:0000313" key="3">
    <source>
        <dbReference type="Proteomes" id="UP000813461"/>
    </source>
</evidence>
<dbReference type="AlphaFoldDB" id="A0A8K0QX30"/>